<dbReference type="HOGENOM" id="CLU_2251704_0_0_1"/>
<protein>
    <submittedName>
        <fullName evidence="1">Uncharacterized protein</fullName>
    </submittedName>
</protein>
<proteinExistence type="predicted"/>
<dbReference type="RefSeq" id="XP_007315273.1">
    <property type="nucleotide sequence ID" value="XM_007315211.1"/>
</dbReference>
<reference evidence="1" key="1">
    <citation type="submission" date="2011-04" db="EMBL/GenBank/DDBJ databases">
        <title>Evolution of plant cell wall degrading machinery underlies the functional diversity of forest fungi.</title>
        <authorList>
            <consortium name="US DOE Joint Genome Institute (JGI-PGF)"/>
            <person name="Eastwood D.C."/>
            <person name="Floudas D."/>
            <person name="Binder M."/>
            <person name="Majcherczyk A."/>
            <person name="Schneider P."/>
            <person name="Aerts A."/>
            <person name="Asiegbu F.O."/>
            <person name="Baker S.E."/>
            <person name="Barry K."/>
            <person name="Bendiksby M."/>
            <person name="Blumentritt M."/>
            <person name="Coutinho P.M."/>
            <person name="Cullen D."/>
            <person name="Cullen D."/>
            <person name="Gathman A."/>
            <person name="Goodell B."/>
            <person name="Henrissat B."/>
            <person name="Ihrmark K."/>
            <person name="Kauserud H."/>
            <person name="Kohler A."/>
            <person name="LaButti K."/>
            <person name="Lapidus A."/>
            <person name="Lavin J.L."/>
            <person name="Lee Y.-H."/>
            <person name="Lindquist E."/>
            <person name="Lilly W."/>
            <person name="Lucas S."/>
            <person name="Morin E."/>
            <person name="Murat C."/>
            <person name="Oguiza J.A."/>
            <person name="Park J."/>
            <person name="Pisabarro A.G."/>
            <person name="Riley R."/>
            <person name="Rosling A."/>
            <person name="Salamov A."/>
            <person name="Schmidt O."/>
            <person name="Schmutz J."/>
            <person name="Skrede I."/>
            <person name="Stenlid J."/>
            <person name="Wiebenga A."/>
            <person name="Xie X."/>
            <person name="Kues U."/>
            <person name="Hibbett D.S."/>
            <person name="Hoffmeister D."/>
            <person name="Hogberg N."/>
            <person name="Martin F."/>
            <person name="Grigoriev I.V."/>
            <person name="Watkinson S.C."/>
        </authorList>
    </citation>
    <scope>NUCLEOTIDE SEQUENCE</scope>
    <source>
        <strain evidence="1">S7.9</strain>
    </source>
</reference>
<name>F8NPH2_SERL9</name>
<accession>F8NPH2</accession>
<dbReference type="EMBL" id="GL945431">
    <property type="protein sequence ID" value="EGO27182.1"/>
    <property type="molecule type" value="Genomic_DNA"/>
</dbReference>
<dbReference type="Proteomes" id="UP000008064">
    <property type="component" value="Unassembled WGS sequence"/>
</dbReference>
<dbReference type="KEGG" id="sla:SERLADRAFT_381507"/>
<organism>
    <name type="scientific">Serpula lacrymans var. lacrymans (strain S7.9)</name>
    <name type="common">Dry rot fungus</name>
    <dbReference type="NCBI Taxonomy" id="578457"/>
    <lineage>
        <taxon>Eukaryota</taxon>
        <taxon>Fungi</taxon>
        <taxon>Dikarya</taxon>
        <taxon>Basidiomycota</taxon>
        <taxon>Agaricomycotina</taxon>
        <taxon>Agaricomycetes</taxon>
        <taxon>Agaricomycetidae</taxon>
        <taxon>Boletales</taxon>
        <taxon>Coniophorineae</taxon>
        <taxon>Serpulaceae</taxon>
        <taxon>Serpula</taxon>
    </lineage>
</organism>
<dbReference type="AlphaFoldDB" id="F8NPH2"/>
<evidence type="ECO:0000313" key="1">
    <source>
        <dbReference type="EMBL" id="EGO27182.1"/>
    </source>
</evidence>
<sequence length="104" mass="11403">MKARQVNYAWVSIVSDVDWEGNDVCNSLGAALRQAAQEGVKPYVGPSDFSVVSSKGKGRAVYDACSNWEDGTVKKVVPFERTPAVMEELSFRRLPDVCDVMCAI</sequence>
<dbReference type="OrthoDB" id="201656at2759"/>
<dbReference type="GeneID" id="18810953"/>
<gene>
    <name evidence="1" type="ORF">SERLADRAFT_381507</name>
</gene>